<comment type="caution">
    <text evidence="1">The sequence shown here is derived from an EMBL/GenBank/DDBJ whole genome shotgun (WGS) entry which is preliminary data.</text>
</comment>
<reference evidence="1 2" key="1">
    <citation type="submission" date="2024-01" db="EMBL/GenBank/DDBJ databases">
        <authorList>
            <person name="Alioto T."/>
            <person name="Alioto T."/>
            <person name="Gomez Garrido J."/>
        </authorList>
    </citation>
    <scope>NUCLEOTIDE SEQUENCE [LARGE SCALE GENOMIC DNA]</scope>
</reference>
<dbReference type="Proteomes" id="UP001314229">
    <property type="component" value="Unassembled WGS sequence"/>
</dbReference>
<dbReference type="AlphaFoldDB" id="A0AAV1PKC0"/>
<protein>
    <submittedName>
        <fullName evidence="1">Uncharacterized protein</fullName>
    </submittedName>
</protein>
<name>A0AAV1PKC0_SCOSC</name>
<evidence type="ECO:0000313" key="1">
    <source>
        <dbReference type="EMBL" id="CAK6972263.1"/>
    </source>
</evidence>
<proteinExistence type="predicted"/>
<dbReference type="EMBL" id="CAWUFR010000196">
    <property type="protein sequence ID" value="CAK6972263.1"/>
    <property type="molecule type" value="Genomic_DNA"/>
</dbReference>
<evidence type="ECO:0000313" key="2">
    <source>
        <dbReference type="Proteomes" id="UP001314229"/>
    </source>
</evidence>
<keyword evidence="2" id="KW-1185">Reference proteome</keyword>
<organism evidence="1 2">
    <name type="scientific">Scomber scombrus</name>
    <name type="common">Atlantic mackerel</name>
    <name type="synonym">Scomber vernalis</name>
    <dbReference type="NCBI Taxonomy" id="13677"/>
    <lineage>
        <taxon>Eukaryota</taxon>
        <taxon>Metazoa</taxon>
        <taxon>Chordata</taxon>
        <taxon>Craniata</taxon>
        <taxon>Vertebrata</taxon>
        <taxon>Euteleostomi</taxon>
        <taxon>Actinopterygii</taxon>
        <taxon>Neopterygii</taxon>
        <taxon>Teleostei</taxon>
        <taxon>Neoteleostei</taxon>
        <taxon>Acanthomorphata</taxon>
        <taxon>Pelagiaria</taxon>
        <taxon>Scombriformes</taxon>
        <taxon>Scombridae</taxon>
        <taxon>Scomber</taxon>
    </lineage>
</organism>
<sequence>MWSTKRTSVNLLLNTNPPTFGGLRLSRGFPKSFRALPVVGGVTSVVTTSPSSRRGSTLRHQRGSAVYSCTELVQLAAVFWADVKN</sequence>
<accession>A0AAV1PKC0</accession>
<gene>
    <name evidence="1" type="ORF">FSCOSCO3_A036530</name>
</gene>